<gene>
    <name evidence="3" type="ORF">FHS92_002653</name>
</gene>
<comment type="catalytic activity">
    <reaction evidence="2">
        <text>2,5-diamino-6-hydroxy-4-(5-phosphoribosylamino)-pyrimidine + H2O = 2,5,6-triamino-4-hydroxypyrimidine + D-ribose 5-phosphate</text>
        <dbReference type="Rhea" id="RHEA:23436"/>
        <dbReference type="ChEBI" id="CHEBI:15377"/>
        <dbReference type="ChEBI" id="CHEBI:58614"/>
        <dbReference type="ChEBI" id="CHEBI:78346"/>
        <dbReference type="ChEBI" id="CHEBI:137796"/>
    </reaction>
</comment>
<accession>A0A841J2K0</accession>
<name>A0A841J2K0_9SPHN</name>
<protein>
    <recommendedName>
        <fullName evidence="5">Riboflavin biosynthesis intermediates N-glycosidase</fullName>
    </recommendedName>
</protein>
<evidence type="ECO:0008006" key="5">
    <source>
        <dbReference type="Google" id="ProtNLM"/>
    </source>
</evidence>
<sequence length="209" mass="23268">MKLSFRNNVVSLAAETPEERAICALLRAADCHIFQLHAATDRGMAFSEIGPEEDARRAPLNIVQSIAPSFAPISNLAHTPFELGGQHYASIEGFWQGLKRLDPVERRAMAKLWGGEAKGRGGSVDQPTEFVYEGVSITAGSPEHWALMRNACEAKFTQNSEAREALLATGERWLTHKVRRDSRTIPGVIMADIWMRIRSKIQEEVVTLR</sequence>
<dbReference type="InterPro" id="IPR037238">
    <property type="entry name" value="YbiA-like_sf"/>
</dbReference>
<dbReference type="InterPro" id="IPR012596">
    <property type="entry name" value="Phage_T4_Y12G"/>
</dbReference>
<dbReference type="SUPFAM" id="SSF143990">
    <property type="entry name" value="YbiA-like"/>
    <property type="match status" value="1"/>
</dbReference>
<dbReference type="Proteomes" id="UP000552700">
    <property type="component" value="Unassembled WGS sequence"/>
</dbReference>
<dbReference type="Pfam" id="PF08010">
    <property type="entry name" value="Phage_30_3"/>
    <property type="match status" value="1"/>
</dbReference>
<evidence type="ECO:0000313" key="3">
    <source>
        <dbReference type="EMBL" id="MBB6124900.1"/>
    </source>
</evidence>
<reference evidence="3 4" key="1">
    <citation type="submission" date="2020-08" db="EMBL/GenBank/DDBJ databases">
        <title>Genomic Encyclopedia of Type Strains, Phase IV (KMG-IV): sequencing the most valuable type-strain genomes for metagenomic binning, comparative biology and taxonomic classification.</title>
        <authorList>
            <person name="Goeker M."/>
        </authorList>
    </citation>
    <scope>NUCLEOTIDE SEQUENCE [LARGE SCALE GENOMIC DNA]</scope>
    <source>
        <strain evidence="3 4">DSM 102255</strain>
    </source>
</reference>
<proteinExistence type="predicted"/>
<comment type="caution">
    <text evidence="3">The sequence shown here is derived from an EMBL/GenBank/DDBJ whole genome shotgun (WGS) entry which is preliminary data.</text>
</comment>
<keyword evidence="4" id="KW-1185">Reference proteome</keyword>
<dbReference type="EMBL" id="JACIJP010000004">
    <property type="protein sequence ID" value="MBB6124900.1"/>
    <property type="molecule type" value="Genomic_DNA"/>
</dbReference>
<comment type="catalytic activity">
    <reaction evidence="1">
        <text>5-amino-6-(5-phospho-D-ribosylamino)uracil + H2O = 5,6-diaminouracil + D-ribose 5-phosphate</text>
        <dbReference type="Rhea" id="RHEA:55020"/>
        <dbReference type="ChEBI" id="CHEBI:15377"/>
        <dbReference type="ChEBI" id="CHEBI:46252"/>
        <dbReference type="ChEBI" id="CHEBI:58453"/>
        <dbReference type="ChEBI" id="CHEBI:78346"/>
    </reaction>
</comment>
<evidence type="ECO:0000256" key="2">
    <source>
        <dbReference type="ARBA" id="ARBA00000751"/>
    </source>
</evidence>
<organism evidence="3 4">
    <name type="scientific">Sphingobium subterraneum</name>
    <dbReference type="NCBI Taxonomy" id="627688"/>
    <lineage>
        <taxon>Bacteria</taxon>
        <taxon>Pseudomonadati</taxon>
        <taxon>Pseudomonadota</taxon>
        <taxon>Alphaproteobacteria</taxon>
        <taxon>Sphingomonadales</taxon>
        <taxon>Sphingomonadaceae</taxon>
        <taxon>Sphingobium</taxon>
    </lineage>
</organism>
<dbReference type="AlphaFoldDB" id="A0A841J2K0"/>
<dbReference type="InterPro" id="IPR012816">
    <property type="entry name" value="NADAR"/>
</dbReference>
<dbReference type="Gene3D" id="1.10.357.40">
    <property type="entry name" value="YbiA-like"/>
    <property type="match status" value="1"/>
</dbReference>
<dbReference type="CDD" id="cd15457">
    <property type="entry name" value="NADAR"/>
    <property type="match status" value="1"/>
</dbReference>
<evidence type="ECO:0000256" key="1">
    <source>
        <dbReference type="ARBA" id="ARBA00000022"/>
    </source>
</evidence>
<dbReference type="RefSeq" id="WP_184081195.1">
    <property type="nucleotide sequence ID" value="NZ_JACIJP010000004.1"/>
</dbReference>
<evidence type="ECO:0000313" key="4">
    <source>
        <dbReference type="Proteomes" id="UP000552700"/>
    </source>
</evidence>